<dbReference type="Pfam" id="PF00892">
    <property type="entry name" value="EamA"/>
    <property type="match status" value="2"/>
</dbReference>
<dbReference type="SUPFAM" id="SSF103481">
    <property type="entry name" value="Multidrug resistance efflux transporter EmrE"/>
    <property type="match status" value="2"/>
</dbReference>
<feature type="domain" description="EamA" evidence="8">
    <location>
        <begin position="16"/>
        <end position="155"/>
    </location>
</feature>
<dbReference type="InterPro" id="IPR037185">
    <property type="entry name" value="EmrE-like"/>
</dbReference>
<feature type="transmembrane region" description="Helical" evidence="7">
    <location>
        <begin position="200"/>
        <end position="218"/>
    </location>
</feature>
<feature type="transmembrane region" description="Helical" evidence="7">
    <location>
        <begin position="142"/>
        <end position="163"/>
    </location>
</feature>
<comment type="subcellular location">
    <subcellularLocation>
        <location evidence="1">Cell membrane</location>
        <topology evidence="1">Multi-pass membrane protein</topology>
    </subcellularLocation>
</comment>
<feature type="domain" description="EamA" evidence="8">
    <location>
        <begin position="168"/>
        <end position="300"/>
    </location>
</feature>
<feature type="transmembrane region" description="Helical" evidence="7">
    <location>
        <begin position="230"/>
        <end position="250"/>
    </location>
</feature>
<dbReference type="InterPro" id="IPR000620">
    <property type="entry name" value="EamA_dom"/>
</dbReference>
<dbReference type="InterPro" id="IPR050638">
    <property type="entry name" value="AA-Vitamin_Transporters"/>
</dbReference>
<dbReference type="PANTHER" id="PTHR32322">
    <property type="entry name" value="INNER MEMBRANE TRANSPORTER"/>
    <property type="match status" value="1"/>
</dbReference>
<dbReference type="AlphaFoldDB" id="A0AA97D6X0"/>
<keyword evidence="6 7" id="KW-0472">Membrane</keyword>
<dbReference type="GO" id="GO:0005886">
    <property type="term" value="C:plasma membrane"/>
    <property type="evidence" value="ECO:0007669"/>
    <property type="project" value="UniProtKB-SubCell"/>
</dbReference>
<feature type="transmembrane region" description="Helical" evidence="7">
    <location>
        <begin position="257"/>
        <end position="276"/>
    </location>
</feature>
<keyword evidence="4 7" id="KW-0812">Transmembrane</keyword>
<feature type="transmembrane region" description="Helical" evidence="7">
    <location>
        <begin position="169"/>
        <end position="188"/>
    </location>
</feature>
<sequence length="316" mass="33661">MLKTTENAKETAAVVLPAVLCTLLWGSAFPCIKIGYLAFRVQGAFSQILFAGLRFALAGLLVLLFQLVREKKLPVPPRQSCLSVFGLGLVMTTAQYLLFYLGLANTTGVRGSIIQGTGTFLTVILAHFFLRGEDRMTRRRILGCLVGFVGVVLVNLDGAAGGFRLDGEGLLFLATAMFSVGSLLSKGITRTVDPFCATGWQLFLGGAVLVVIGLFGGGRLAPTGAQSWGIFLYLAALSSIAFTIWTVLLQKHPAGQVAVYNFLTPVFGVLLSALFLRESLSGWKTAAALVLVCAGIILVNRSAPAAEPQLPQRNHP</sequence>
<dbReference type="Gene3D" id="1.10.3730.20">
    <property type="match status" value="1"/>
</dbReference>
<name>A0AA97D6X0_9FIRM</name>
<reference evidence="10" key="3">
    <citation type="submission" date="2024-06" db="EMBL/GenBank/DDBJ databases">
        <authorList>
            <person name="Zeng C."/>
        </authorList>
    </citation>
    <scope>NUCLEOTIDE SEQUENCE [LARGE SCALE GENOMIC DNA]</scope>
    <source>
        <strain evidence="10">ZCY20-5</strain>
    </source>
</reference>
<evidence type="ECO:0000256" key="2">
    <source>
        <dbReference type="ARBA" id="ARBA00007362"/>
    </source>
</evidence>
<reference evidence="10" key="2">
    <citation type="submission" date="2024-06" db="EMBL/GenBank/DDBJ databases">
        <title>Caproicibacterium argilliputei sp. nov, a novel caproic acid producing anaerobic bacterium isolated from pit mud.</title>
        <authorList>
            <person name="Zeng C."/>
        </authorList>
    </citation>
    <scope>NUCLEOTIDE SEQUENCE [LARGE SCALE GENOMIC DNA]</scope>
    <source>
        <strain evidence="10">ZCY20-5</strain>
    </source>
</reference>
<comment type="similarity">
    <text evidence="2">Belongs to the EamA transporter family.</text>
</comment>
<proteinExistence type="inferred from homology"/>
<protein>
    <submittedName>
        <fullName evidence="9">DMT family transporter</fullName>
    </submittedName>
</protein>
<dbReference type="PANTHER" id="PTHR32322:SF18">
    <property type="entry name" value="S-ADENOSYLMETHIONINE_S-ADENOSYLHOMOCYSTEINE TRANSPORTER"/>
    <property type="match status" value="1"/>
</dbReference>
<keyword evidence="5 7" id="KW-1133">Transmembrane helix</keyword>
<evidence type="ECO:0000256" key="4">
    <source>
        <dbReference type="ARBA" id="ARBA00022692"/>
    </source>
</evidence>
<dbReference type="KEGG" id="carl:PXC00_09020"/>
<keyword evidence="10" id="KW-1185">Reference proteome</keyword>
<evidence type="ECO:0000256" key="3">
    <source>
        <dbReference type="ARBA" id="ARBA00022475"/>
    </source>
</evidence>
<feature type="transmembrane region" description="Helical" evidence="7">
    <location>
        <begin position="12"/>
        <end position="36"/>
    </location>
</feature>
<dbReference type="RefSeq" id="WP_316934924.1">
    <property type="nucleotide sequence ID" value="NZ_CP135996.1"/>
</dbReference>
<evidence type="ECO:0000259" key="8">
    <source>
        <dbReference type="Pfam" id="PF00892"/>
    </source>
</evidence>
<dbReference type="Proteomes" id="UP001300604">
    <property type="component" value="Chromosome"/>
</dbReference>
<organism evidence="9 10">
    <name type="scientific">Caproicibacterium argilliputei</name>
    <dbReference type="NCBI Taxonomy" id="3030016"/>
    <lineage>
        <taxon>Bacteria</taxon>
        <taxon>Bacillati</taxon>
        <taxon>Bacillota</taxon>
        <taxon>Clostridia</taxon>
        <taxon>Eubacteriales</taxon>
        <taxon>Oscillospiraceae</taxon>
        <taxon>Caproicibacterium</taxon>
    </lineage>
</organism>
<keyword evidence="3" id="KW-1003">Cell membrane</keyword>
<feature type="transmembrane region" description="Helical" evidence="7">
    <location>
        <begin position="48"/>
        <end position="68"/>
    </location>
</feature>
<evidence type="ECO:0000256" key="1">
    <source>
        <dbReference type="ARBA" id="ARBA00004651"/>
    </source>
</evidence>
<evidence type="ECO:0000256" key="6">
    <source>
        <dbReference type="ARBA" id="ARBA00023136"/>
    </source>
</evidence>
<evidence type="ECO:0000313" key="10">
    <source>
        <dbReference type="Proteomes" id="UP001300604"/>
    </source>
</evidence>
<reference evidence="9 10" key="1">
    <citation type="submission" date="2024-06" db="EMBL/GenBank/DDBJ databases">
        <title>Caproicibacterium argilliputei sp. nov, a novel caproic acid producing anaerobic bacterium isolated from pit mud.</title>
        <authorList>
            <person name="Xia S."/>
        </authorList>
    </citation>
    <scope>NUCLEOTIDE SEQUENCE [LARGE SCALE GENOMIC DNA]</scope>
    <source>
        <strain evidence="9 10">ZCY20-5</strain>
    </source>
</reference>
<evidence type="ECO:0000256" key="5">
    <source>
        <dbReference type="ARBA" id="ARBA00022989"/>
    </source>
</evidence>
<evidence type="ECO:0000313" key="9">
    <source>
        <dbReference type="EMBL" id="WOC31361.1"/>
    </source>
</evidence>
<feature type="transmembrane region" description="Helical" evidence="7">
    <location>
        <begin position="282"/>
        <end position="299"/>
    </location>
</feature>
<feature type="transmembrane region" description="Helical" evidence="7">
    <location>
        <begin position="113"/>
        <end position="130"/>
    </location>
</feature>
<accession>A0AA97D6X0</accession>
<evidence type="ECO:0000256" key="7">
    <source>
        <dbReference type="SAM" id="Phobius"/>
    </source>
</evidence>
<feature type="transmembrane region" description="Helical" evidence="7">
    <location>
        <begin position="80"/>
        <end position="101"/>
    </location>
</feature>
<gene>
    <name evidence="9" type="ORF">PXC00_09020</name>
</gene>
<dbReference type="EMBL" id="CP135996">
    <property type="protein sequence ID" value="WOC31361.1"/>
    <property type="molecule type" value="Genomic_DNA"/>
</dbReference>